<dbReference type="EMBL" id="AY587007">
    <property type="protein sequence ID" value="AAX12048.1"/>
    <property type="molecule type" value="Genomic_DNA"/>
</dbReference>
<evidence type="ECO:0000313" key="2">
    <source>
        <dbReference type="Proteomes" id="UP000002141"/>
    </source>
</evidence>
<protein>
    <submittedName>
        <fullName evidence="1">ORF111</fullName>
    </submittedName>
</protein>
<organism evidence="2">
    <name type="scientific">Escherichia phage T5</name>
    <name type="common">Enterobacteria phage T5</name>
    <dbReference type="NCBI Taxonomy" id="2695836"/>
    <lineage>
        <taxon>Viruses</taxon>
        <taxon>Duplodnaviria</taxon>
        <taxon>Heunggongvirae</taxon>
        <taxon>Uroviricota</taxon>
        <taxon>Caudoviricetes</taxon>
        <taxon>Demerecviridae</taxon>
        <taxon>Markadamsvirinae</taxon>
        <taxon>Tequintavirus</taxon>
        <taxon>Tequintavirus T5</taxon>
    </lineage>
</organism>
<reference evidence="1 2" key="1">
    <citation type="journal article" date="2005" name="Virology">
        <title>Complete genome sequence of bacteriophage T5.</title>
        <authorList>
            <person name="Wang J."/>
            <person name="Jiang Y."/>
            <person name="Vincent M."/>
            <person name="Sun Y."/>
            <person name="Yu H."/>
            <person name="Wang J."/>
            <person name="Bao Q."/>
            <person name="Kong H."/>
            <person name="Hu S."/>
        </authorList>
    </citation>
    <scope>NUCLEOTIDE SEQUENCE</scope>
    <source>
        <strain evidence="1">ATCC 11303-B5</strain>
    </source>
</reference>
<dbReference type="Proteomes" id="UP000002141">
    <property type="component" value="Segment"/>
</dbReference>
<accession>Q5DMI3</accession>
<sequence length="74" mass="8192">MITQERLKELFDYSPGTGEFTRKVSRGNQKAGSIVTRKDSNGYIIIGIDGRITSPSDGFSIYGKYITGKSRPCK</sequence>
<evidence type="ECO:0000313" key="1">
    <source>
        <dbReference type="EMBL" id="AAX12048.1"/>
    </source>
</evidence>
<proteinExistence type="predicted"/>
<name>Q5DMI3_BPT5</name>
<organismHost>
    <name type="scientific">Escherichia coli</name>
    <dbReference type="NCBI Taxonomy" id="562"/>
</organismHost>